<evidence type="ECO:0000313" key="2">
    <source>
        <dbReference type="Proteomes" id="UP001140087"/>
    </source>
</evidence>
<accession>A0ACC1LGW7</accession>
<keyword evidence="1" id="KW-0645">Protease</keyword>
<reference evidence="1" key="1">
    <citation type="submission" date="2022-07" db="EMBL/GenBank/DDBJ databases">
        <title>Phylogenomic reconstructions and comparative analyses of Kickxellomycotina fungi.</title>
        <authorList>
            <person name="Reynolds N.K."/>
            <person name="Stajich J.E."/>
            <person name="Barry K."/>
            <person name="Grigoriev I.V."/>
            <person name="Crous P."/>
            <person name="Smith M.E."/>
        </authorList>
    </citation>
    <scope>NUCLEOTIDE SEQUENCE</scope>
    <source>
        <strain evidence="1">BCRC 34780</strain>
    </source>
</reference>
<dbReference type="EMBL" id="JANBUN010000027">
    <property type="protein sequence ID" value="KAJ2807889.1"/>
    <property type="molecule type" value="Genomic_DNA"/>
</dbReference>
<proteinExistence type="predicted"/>
<dbReference type="Proteomes" id="UP001140087">
    <property type="component" value="Unassembled WGS sequence"/>
</dbReference>
<gene>
    <name evidence="1" type="primary">ATP23</name>
    <name evidence="1" type="ORF">H4R21_000300</name>
</gene>
<keyword evidence="2" id="KW-1185">Reference proteome</keyword>
<comment type="caution">
    <text evidence="1">The sequence shown here is derived from an EMBL/GenBank/DDBJ whole genome shotgun (WGS) entry which is preliminary data.</text>
</comment>
<keyword evidence="1" id="KW-0378">Hydrolase</keyword>
<name>A0ACC1LGW7_9FUNG</name>
<protein>
    <submittedName>
        <fullName evidence="1">Mitochondrial inner membrane protease atp23</fullName>
    </submittedName>
</protein>
<evidence type="ECO:0000313" key="1">
    <source>
        <dbReference type="EMBL" id="KAJ2807889.1"/>
    </source>
</evidence>
<organism evidence="1 2">
    <name type="scientific">Coemansia helicoidea</name>
    <dbReference type="NCBI Taxonomy" id="1286919"/>
    <lineage>
        <taxon>Eukaryota</taxon>
        <taxon>Fungi</taxon>
        <taxon>Fungi incertae sedis</taxon>
        <taxon>Zoopagomycota</taxon>
        <taxon>Kickxellomycotina</taxon>
        <taxon>Kickxellomycetes</taxon>
        <taxon>Kickxellales</taxon>
        <taxon>Kickxellaceae</taxon>
        <taxon>Coemansia</taxon>
    </lineage>
</organism>
<sequence>MASPGDAADAHRRKYQAMAASERGVFDSWTRAIKNFTGLGLTPEEQTMRRLQQDFKRDLTDCRLCEKWRDELLAASPSVRFMADHLKSSGVTVSGSEMPCMNCDEMRSGGFAPPNQIQLCYNKLFGKGHMETTMVHEMIHAYDHANFNLDWANLEHHACTEIRAASLSGDCTWFQEFMRGNVGFLKHHQICVKRRAALSVRANPMCKSGKHAEAAVNKVFQSCFTDTRPFDEIY</sequence>